<dbReference type="PROSITE" id="PS50002">
    <property type="entry name" value="SH3"/>
    <property type="match status" value="1"/>
</dbReference>
<dbReference type="Pfam" id="PF00880">
    <property type="entry name" value="Nebulin"/>
    <property type="match status" value="1"/>
</dbReference>
<dbReference type="GO" id="GO:0005925">
    <property type="term" value="C:focal adhesion"/>
    <property type="evidence" value="ECO:0007669"/>
    <property type="project" value="TreeGrafter"/>
</dbReference>
<dbReference type="Pfam" id="PF14604">
    <property type="entry name" value="SH3_9"/>
    <property type="match status" value="1"/>
</dbReference>
<feature type="domain" description="LIM zinc-binding" evidence="9">
    <location>
        <begin position="5"/>
        <end position="65"/>
    </location>
</feature>
<evidence type="ECO:0000256" key="6">
    <source>
        <dbReference type="PROSITE-ProRule" id="PRU00125"/>
    </source>
</evidence>
<dbReference type="PANTHER" id="PTHR46218">
    <property type="entry name" value="LASP"/>
    <property type="match status" value="1"/>
</dbReference>
<evidence type="ECO:0000256" key="2">
    <source>
        <dbReference type="ARBA" id="ARBA00022723"/>
    </source>
</evidence>
<evidence type="ECO:0008006" key="12">
    <source>
        <dbReference type="Google" id="ProtNLM"/>
    </source>
</evidence>
<feature type="domain" description="SH3" evidence="8">
    <location>
        <begin position="224"/>
        <end position="283"/>
    </location>
</feature>
<feature type="non-terminal residue" evidence="10">
    <location>
        <position position="1"/>
    </location>
</feature>
<keyword evidence="2 6" id="KW-0479">Metal-binding</keyword>
<dbReference type="PROSITE" id="PS50023">
    <property type="entry name" value="LIM_DOMAIN_2"/>
    <property type="match status" value="1"/>
</dbReference>
<comment type="caution">
    <text evidence="10">The sequence shown here is derived from an EMBL/GenBank/DDBJ whole genome shotgun (WGS) entry which is preliminary data.</text>
</comment>
<dbReference type="Proteomes" id="UP001177023">
    <property type="component" value="Unassembled WGS sequence"/>
</dbReference>
<dbReference type="GO" id="GO:0005737">
    <property type="term" value="C:cytoplasm"/>
    <property type="evidence" value="ECO:0007669"/>
    <property type="project" value="UniProtKB-ARBA"/>
</dbReference>
<dbReference type="InterPro" id="IPR051759">
    <property type="entry name" value="LIM-SH3_domain_protein"/>
</dbReference>
<dbReference type="SMART" id="SM00227">
    <property type="entry name" value="NEBU"/>
    <property type="match status" value="2"/>
</dbReference>
<dbReference type="CDD" id="cd09447">
    <property type="entry name" value="LIM_LASP"/>
    <property type="match status" value="1"/>
</dbReference>
<dbReference type="SMART" id="SM00132">
    <property type="entry name" value="LIM"/>
    <property type="match status" value="1"/>
</dbReference>
<dbReference type="InterPro" id="IPR001452">
    <property type="entry name" value="SH3_domain"/>
</dbReference>
<keyword evidence="3" id="KW-0677">Repeat</keyword>
<evidence type="ECO:0000256" key="4">
    <source>
        <dbReference type="ARBA" id="ARBA00022833"/>
    </source>
</evidence>
<dbReference type="AlphaFoldDB" id="A0AA36D060"/>
<dbReference type="Pfam" id="PF00412">
    <property type="entry name" value="LIM"/>
    <property type="match status" value="1"/>
</dbReference>
<evidence type="ECO:0000256" key="7">
    <source>
        <dbReference type="PROSITE-ProRule" id="PRU00192"/>
    </source>
</evidence>
<dbReference type="GO" id="GO:0051015">
    <property type="term" value="F:actin filament binding"/>
    <property type="evidence" value="ECO:0007669"/>
    <property type="project" value="TreeGrafter"/>
</dbReference>
<dbReference type="FunFam" id="2.10.110.10:FF:000087">
    <property type="entry name" value="LIM zinc-binding domain-containing Nebulette"/>
    <property type="match status" value="1"/>
</dbReference>
<dbReference type="SUPFAM" id="SSF57716">
    <property type="entry name" value="Glucocorticoid receptor-like (DNA-binding domain)"/>
    <property type="match status" value="2"/>
</dbReference>
<keyword evidence="11" id="KW-1185">Reference proteome</keyword>
<dbReference type="GO" id="GO:0046872">
    <property type="term" value="F:metal ion binding"/>
    <property type="evidence" value="ECO:0007669"/>
    <property type="project" value="UniProtKB-KW"/>
</dbReference>
<evidence type="ECO:0000256" key="1">
    <source>
        <dbReference type="ARBA" id="ARBA00022443"/>
    </source>
</evidence>
<dbReference type="SMART" id="SM00326">
    <property type="entry name" value="SH3"/>
    <property type="match status" value="1"/>
</dbReference>
<dbReference type="Gene3D" id="2.30.30.40">
    <property type="entry name" value="SH3 Domains"/>
    <property type="match status" value="1"/>
</dbReference>
<accession>A0AA36D060</accession>
<dbReference type="InterPro" id="IPR001781">
    <property type="entry name" value="Znf_LIM"/>
</dbReference>
<evidence type="ECO:0000259" key="9">
    <source>
        <dbReference type="PROSITE" id="PS50023"/>
    </source>
</evidence>
<dbReference type="PROSITE" id="PS51216">
    <property type="entry name" value="NEBULIN"/>
    <property type="match status" value="1"/>
</dbReference>
<protein>
    <recommendedName>
        <fullName evidence="12">Nebulin repeat protein</fullName>
    </recommendedName>
</protein>
<keyword evidence="5 6" id="KW-0440">LIM domain</keyword>
<dbReference type="Gene3D" id="2.10.110.10">
    <property type="entry name" value="Cysteine Rich Protein"/>
    <property type="match status" value="1"/>
</dbReference>
<gene>
    <name evidence="10" type="ORF">MSPICULIGERA_LOCUS16813</name>
</gene>
<sequence>MSKRCAREECGKLVYPLEELKCLDKVWHKTCFKCTVCGMALNMKNYKGYNKMPYCEPHYPKTVASVVTDTPEMRRLAENTKYQSQVQYHAEYEKQKGTKIQIADDPEISRHMANTKVQSQVAYTGELAKKQNQDHLRTYGFEQEPQQNAPTPTFGTSSVSQPGSTVLYSSEQGGTIQQQPRIVGSIVDYDPMNGQYGSTAAQNQPTSYLNGGAAKTSNAKPKHEEFFTVRAIYSYESKDSDEVSFNEGDVIVNCKSVDEGWMTGLVQNTSQWGMLPANYVERI</sequence>
<organism evidence="10 11">
    <name type="scientific">Mesorhabditis spiculigera</name>
    <dbReference type="NCBI Taxonomy" id="96644"/>
    <lineage>
        <taxon>Eukaryota</taxon>
        <taxon>Metazoa</taxon>
        <taxon>Ecdysozoa</taxon>
        <taxon>Nematoda</taxon>
        <taxon>Chromadorea</taxon>
        <taxon>Rhabditida</taxon>
        <taxon>Rhabditina</taxon>
        <taxon>Rhabditomorpha</taxon>
        <taxon>Rhabditoidea</taxon>
        <taxon>Rhabditidae</taxon>
        <taxon>Mesorhabditinae</taxon>
        <taxon>Mesorhabditis</taxon>
    </lineage>
</organism>
<reference evidence="10" key="1">
    <citation type="submission" date="2023-06" db="EMBL/GenBank/DDBJ databases">
        <authorList>
            <person name="Delattre M."/>
        </authorList>
    </citation>
    <scope>NUCLEOTIDE SEQUENCE</scope>
    <source>
        <strain evidence="10">AF72</strain>
    </source>
</reference>
<name>A0AA36D060_9BILA</name>
<evidence type="ECO:0000313" key="10">
    <source>
        <dbReference type="EMBL" id="CAJ0578565.1"/>
    </source>
</evidence>
<keyword evidence="1 7" id="KW-0728">SH3 domain</keyword>
<proteinExistence type="predicted"/>
<evidence type="ECO:0000259" key="8">
    <source>
        <dbReference type="PROSITE" id="PS50002"/>
    </source>
</evidence>
<dbReference type="InterPro" id="IPR000900">
    <property type="entry name" value="Nebulin_repeat"/>
</dbReference>
<evidence type="ECO:0000256" key="3">
    <source>
        <dbReference type="ARBA" id="ARBA00022737"/>
    </source>
</evidence>
<evidence type="ECO:0000256" key="5">
    <source>
        <dbReference type="ARBA" id="ARBA00023038"/>
    </source>
</evidence>
<evidence type="ECO:0000313" key="11">
    <source>
        <dbReference type="Proteomes" id="UP001177023"/>
    </source>
</evidence>
<dbReference type="SUPFAM" id="SSF50044">
    <property type="entry name" value="SH3-domain"/>
    <property type="match status" value="1"/>
</dbReference>
<keyword evidence="4 6" id="KW-0862">Zinc</keyword>
<dbReference type="PRINTS" id="PR00452">
    <property type="entry name" value="SH3DOMAIN"/>
</dbReference>
<dbReference type="EMBL" id="CATQJA010002654">
    <property type="protein sequence ID" value="CAJ0578565.1"/>
    <property type="molecule type" value="Genomic_DNA"/>
</dbReference>
<dbReference type="InterPro" id="IPR036028">
    <property type="entry name" value="SH3-like_dom_sf"/>
</dbReference>
<dbReference type="PANTHER" id="PTHR46218:SF4">
    <property type="entry name" value="LIM AND SH3 DOMAIN PROTEIN LASP"/>
    <property type="match status" value="1"/>
</dbReference>